<dbReference type="EMBL" id="JADGJH010000488">
    <property type="protein sequence ID" value="KAJ3127891.1"/>
    <property type="molecule type" value="Genomic_DNA"/>
</dbReference>
<feature type="region of interest" description="Disordered" evidence="1">
    <location>
        <begin position="1"/>
        <end position="28"/>
    </location>
</feature>
<accession>A0AAD5T5W3</accession>
<sequence>MQSPADRTRIMSKQSAATFAKNSVNTGSPTIQKVAHRMQTKNPNNTGNDNTIASSLIAKNAVKLRRNQNNNNNNNNNSTLNQKSTAFVATGEDPNDPINEEEFEKAGRLIARHKKRSLTKLDTLPNQSVTDLLKSTVSNRAEVKDNSNSMTREQTQKYLSTVSIVHVIDDSEEERVIANSEEKRPIKTTVVAISTDNITAPRAANMPAKLKNPLLNGSFFSKPLNQPFSINSTSRPTTAFPSLVPLPPLLAQPIHQNPQQSSPQPLRKRPATPSSSVDLSPPTNKTIPPITATATAKKKTIPTDISDFVKLELAAYEYTGDADNVYMKPVEDAAAAMKTRESVEVVVDGHAKVFQPFDRVQVF</sequence>
<evidence type="ECO:0000313" key="3">
    <source>
        <dbReference type="Proteomes" id="UP001211907"/>
    </source>
</evidence>
<comment type="caution">
    <text evidence="2">The sequence shown here is derived from an EMBL/GenBank/DDBJ whole genome shotgun (WGS) entry which is preliminary data.</text>
</comment>
<organism evidence="2 3">
    <name type="scientific">Physocladia obscura</name>
    <dbReference type="NCBI Taxonomy" id="109957"/>
    <lineage>
        <taxon>Eukaryota</taxon>
        <taxon>Fungi</taxon>
        <taxon>Fungi incertae sedis</taxon>
        <taxon>Chytridiomycota</taxon>
        <taxon>Chytridiomycota incertae sedis</taxon>
        <taxon>Chytridiomycetes</taxon>
        <taxon>Chytridiales</taxon>
        <taxon>Chytriomycetaceae</taxon>
        <taxon>Physocladia</taxon>
    </lineage>
</organism>
<feature type="compositionally biased region" description="Low complexity" evidence="1">
    <location>
        <begin position="281"/>
        <end position="291"/>
    </location>
</feature>
<name>A0AAD5T5W3_9FUNG</name>
<proteinExistence type="predicted"/>
<dbReference type="Proteomes" id="UP001211907">
    <property type="component" value="Unassembled WGS sequence"/>
</dbReference>
<evidence type="ECO:0000256" key="1">
    <source>
        <dbReference type="SAM" id="MobiDB-lite"/>
    </source>
</evidence>
<dbReference type="AlphaFoldDB" id="A0AAD5T5W3"/>
<keyword evidence="3" id="KW-1185">Reference proteome</keyword>
<gene>
    <name evidence="2" type="ORF">HK100_009472</name>
</gene>
<reference evidence="2" key="1">
    <citation type="submission" date="2020-05" db="EMBL/GenBank/DDBJ databases">
        <title>Phylogenomic resolution of chytrid fungi.</title>
        <authorList>
            <person name="Stajich J.E."/>
            <person name="Amses K."/>
            <person name="Simmons R."/>
            <person name="Seto K."/>
            <person name="Myers J."/>
            <person name="Bonds A."/>
            <person name="Quandt C.A."/>
            <person name="Barry K."/>
            <person name="Liu P."/>
            <person name="Grigoriev I."/>
            <person name="Longcore J.E."/>
            <person name="James T.Y."/>
        </authorList>
    </citation>
    <scope>NUCLEOTIDE SEQUENCE</scope>
    <source>
        <strain evidence="2">JEL0513</strain>
    </source>
</reference>
<evidence type="ECO:0000313" key="2">
    <source>
        <dbReference type="EMBL" id="KAJ3127891.1"/>
    </source>
</evidence>
<feature type="region of interest" description="Disordered" evidence="1">
    <location>
        <begin position="239"/>
        <end position="291"/>
    </location>
</feature>
<protein>
    <submittedName>
        <fullName evidence="2">Uncharacterized protein</fullName>
    </submittedName>
</protein>
<feature type="compositionally biased region" description="Polar residues" evidence="1">
    <location>
        <begin position="254"/>
        <end position="264"/>
    </location>
</feature>